<dbReference type="RefSeq" id="WP_377094148.1">
    <property type="nucleotide sequence ID" value="NZ_JBHSJM010000001.1"/>
</dbReference>
<keyword evidence="7 8" id="KW-0472">Membrane</keyword>
<dbReference type="PANTHER" id="PTHR30269">
    <property type="entry name" value="TRANSMEMBRANE PROTEIN YFCA"/>
    <property type="match status" value="1"/>
</dbReference>
<feature type="transmembrane region" description="Helical" evidence="8">
    <location>
        <begin position="197"/>
        <end position="213"/>
    </location>
</feature>
<name>A0ABW5E217_9BACT</name>
<protein>
    <recommendedName>
        <fullName evidence="8">Probable membrane transporter protein</fullName>
    </recommendedName>
</protein>
<reference evidence="10" key="1">
    <citation type="journal article" date="2019" name="Int. J. Syst. Evol. Microbiol.">
        <title>The Global Catalogue of Microorganisms (GCM) 10K type strain sequencing project: providing services to taxonomists for standard genome sequencing and annotation.</title>
        <authorList>
            <consortium name="The Broad Institute Genomics Platform"/>
            <consortium name="The Broad Institute Genome Sequencing Center for Infectious Disease"/>
            <person name="Wu L."/>
            <person name="Ma J."/>
        </authorList>
    </citation>
    <scope>NUCLEOTIDE SEQUENCE [LARGE SCALE GENOMIC DNA]</scope>
    <source>
        <strain evidence="10">JCM 16545</strain>
    </source>
</reference>
<evidence type="ECO:0000256" key="4">
    <source>
        <dbReference type="ARBA" id="ARBA00022475"/>
    </source>
</evidence>
<evidence type="ECO:0000256" key="6">
    <source>
        <dbReference type="ARBA" id="ARBA00022989"/>
    </source>
</evidence>
<dbReference type="EMBL" id="JBHUJC010000024">
    <property type="protein sequence ID" value="MFD2276402.1"/>
    <property type="molecule type" value="Genomic_DNA"/>
</dbReference>
<evidence type="ECO:0000313" key="10">
    <source>
        <dbReference type="Proteomes" id="UP001597297"/>
    </source>
</evidence>
<keyword evidence="6 8" id="KW-1133">Transmembrane helix</keyword>
<comment type="similarity">
    <text evidence="2 8">Belongs to the 4-toluene sulfonate uptake permease (TSUP) (TC 2.A.102) family.</text>
</comment>
<dbReference type="PANTHER" id="PTHR30269:SF23">
    <property type="entry name" value="MEMBRANE TRANSPORTER PROTEIN YDHB-RELATED"/>
    <property type="match status" value="1"/>
</dbReference>
<gene>
    <name evidence="9" type="ORF">ACFSQZ_07970</name>
</gene>
<keyword evidence="10" id="KW-1185">Reference proteome</keyword>
<evidence type="ECO:0000256" key="5">
    <source>
        <dbReference type="ARBA" id="ARBA00022692"/>
    </source>
</evidence>
<dbReference type="Pfam" id="PF01925">
    <property type="entry name" value="TauE"/>
    <property type="match status" value="1"/>
</dbReference>
<comment type="caution">
    <text evidence="9">The sequence shown here is derived from an EMBL/GenBank/DDBJ whole genome shotgun (WGS) entry which is preliminary data.</text>
</comment>
<dbReference type="InterPro" id="IPR002781">
    <property type="entry name" value="TM_pro_TauE-like"/>
</dbReference>
<evidence type="ECO:0000256" key="7">
    <source>
        <dbReference type="ARBA" id="ARBA00023136"/>
    </source>
</evidence>
<evidence type="ECO:0000256" key="3">
    <source>
        <dbReference type="ARBA" id="ARBA00022448"/>
    </source>
</evidence>
<comment type="subcellular location">
    <subcellularLocation>
        <location evidence="1 8">Cell membrane</location>
        <topology evidence="1 8">Multi-pass membrane protein</topology>
    </subcellularLocation>
</comment>
<feature type="transmembrane region" description="Helical" evidence="8">
    <location>
        <begin position="6"/>
        <end position="32"/>
    </location>
</feature>
<feature type="transmembrane region" description="Helical" evidence="8">
    <location>
        <begin position="68"/>
        <end position="89"/>
    </location>
</feature>
<organism evidence="9 10">
    <name type="scientific">Rubritalea spongiae</name>
    <dbReference type="NCBI Taxonomy" id="430797"/>
    <lineage>
        <taxon>Bacteria</taxon>
        <taxon>Pseudomonadati</taxon>
        <taxon>Verrucomicrobiota</taxon>
        <taxon>Verrucomicrobiia</taxon>
        <taxon>Verrucomicrobiales</taxon>
        <taxon>Rubritaleaceae</taxon>
        <taxon>Rubritalea</taxon>
    </lineage>
</organism>
<feature type="transmembrane region" description="Helical" evidence="8">
    <location>
        <begin position="170"/>
        <end position="191"/>
    </location>
</feature>
<proteinExistence type="inferred from homology"/>
<keyword evidence="5 8" id="KW-0812">Transmembrane</keyword>
<evidence type="ECO:0000256" key="1">
    <source>
        <dbReference type="ARBA" id="ARBA00004651"/>
    </source>
</evidence>
<feature type="transmembrane region" description="Helical" evidence="8">
    <location>
        <begin position="134"/>
        <end position="158"/>
    </location>
</feature>
<dbReference type="InterPro" id="IPR052017">
    <property type="entry name" value="TSUP"/>
</dbReference>
<keyword evidence="4 8" id="KW-1003">Cell membrane</keyword>
<evidence type="ECO:0000256" key="2">
    <source>
        <dbReference type="ARBA" id="ARBA00009142"/>
    </source>
</evidence>
<sequence>MTSEQIIVLCISAFCIGVAKAGFSGTSLIGVFLMTETFGAKEQIGIALPMLIMADMIVYPAFRKYGSWKPVWLLLWPALVGIGLALWVLNTVSNESMRSAIGWIILSMVGMQLVRKWKPELTSKLAHSKGFGVAAGVTGGVATMLANAAGPIMQLYLLSRNMSKMDLIGVGARFFLLVNLIKLPLSAGLSLTTWDTLKWNFAVLPVIVIAVWIGKKLLVKLPQAVFEAMIIVTATVAGVRLLG</sequence>
<feature type="transmembrane region" description="Helical" evidence="8">
    <location>
        <begin position="96"/>
        <end position="114"/>
    </location>
</feature>
<evidence type="ECO:0000256" key="8">
    <source>
        <dbReference type="RuleBase" id="RU363041"/>
    </source>
</evidence>
<feature type="transmembrane region" description="Helical" evidence="8">
    <location>
        <begin position="44"/>
        <end position="62"/>
    </location>
</feature>
<keyword evidence="3" id="KW-0813">Transport</keyword>
<feature type="transmembrane region" description="Helical" evidence="8">
    <location>
        <begin position="225"/>
        <end position="242"/>
    </location>
</feature>
<evidence type="ECO:0000313" key="9">
    <source>
        <dbReference type="EMBL" id="MFD2276402.1"/>
    </source>
</evidence>
<dbReference type="Proteomes" id="UP001597297">
    <property type="component" value="Unassembled WGS sequence"/>
</dbReference>
<accession>A0ABW5E217</accession>